<evidence type="ECO:0000256" key="8">
    <source>
        <dbReference type="ARBA" id="ARBA00025100"/>
    </source>
</evidence>
<dbReference type="InterPro" id="IPR004776">
    <property type="entry name" value="Mem_transp_PIN-like"/>
</dbReference>
<evidence type="ECO:0000256" key="1">
    <source>
        <dbReference type="ARBA" id="ARBA00004477"/>
    </source>
</evidence>
<dbReference type="Proteomes" id="UP001642487">
    <property type="component" value="Chromosome 5"/>
</dbReference>
<feature type="transmembrane region" description="Helical" evidence="10">
    <location>
        <begin position="106"/>
        <end position="127"/>
    </location>
</feature>
<name>A0ABP0YNZ8_9ROSI</name>
<protein>
    <recommendedName>
        <fullName evidence="13">Protein PIN-LIKES 7-like</fullName>
    </recommendedName>
</protein>
<dbReference type="Pfam" id="PF03547">
    <property type="entry name" value="Mem_trans"/>
    <property type="match status" value="1"/>
</dbReference>
<feature type="transmembrane region" description="Helical" evidence="10">
    <location>
        <begin position="42"/>
        <end position="60"/>
    </location>
</feature>
<reference evidence="11 12" key="1">
    <citation type="submission" date="2024-03" db="EMBL/GenBank/DDBJ databases">
        <authorList>
            <person name="Gkanogiannis A."/>
            <person name="Becerra Lopez-Lavalle L."/>
        </authorList>
    </citation>
    <scope>NUCLEOTIDE SEQUENCE [LARGE SCALE GENOMIC DNA]</scope>
</reference>
<evidence type="ECO:0000256" key="6">
    <source>
        <dbReference type="ARBA" id="ARBA00023136"/>
    </source>
</evidence>
<keyword evidence="3 10" id="KW-0812">Transmembrane</keyword>
<evidence type="ECO:0000313" key="12">
    <source>
        <dbReference type="Proteomes" id="UP001642487"/>
    </source>
</evidence>
<evidence type="ECO:0000256" key="9">
    <source>
        <dbReference type="ARBA" id="ARBA00025752"/>
    </source>
</evidence>
<evidence type="ECO:0008006" key="13">
    <source>
        <dbReference type="Google" id="ProtNLM"/>
    </source>
</evidence>
<evidence type="ECO:0000256" key="10">
    <source>
        <dbReference type="SAM" id="Phobius"/>
    </source>
</evidence>
<keyword evidence="12" id="KW-1185">Reference proteome</keyword>
<comment type="subcellular location">
    <subcellularLocation>
        <location evidence="1">Endoplasmic reticulum membrane</location>
        <topology evidence="1">Multi-pass membrane protein</topology>
    </subcellularLocation>
</comment>
<comment type="function">
    <text evidence="8">Involved in cellular auxin homeostasis by regulating auxin metabolism. Regulates intracellular auxin accumulation at the endoplasmic reticulum and thus auxin availability for nuclear auxin signaling.</text>
</comment>
<feature type="transmembrane region" description="Helical" evidence="10">
    <location>
        <begin position="15"/>
        <end position="35"/>
    </location>
</feature>
<keyword evidence="2" id="KW-0813">Transport</keyword>
<sequence>MGLLSLLEVASMPNIQVLLISLLGAFLATDCCNILPPHARTSLNKIVFSVFTPCLMFANLSKTVTFQDIISWWFMPVNIGFTFLFGAILGWIIVKIFKPKPYLEGLIVASSATGNLGNLLLIIIPALCAEKGNPFGDHDTCSSRGLSYASFSMALGGFYIWTYSYHLVKTSSLRLKQLEELEATVQGDDDLHTHLLPQKPEGEHDVVPSTNNTLKEIESQEADVPILEKQSENFGLGVMVWSKLRQLFRGIVKELMEPPTLGAIVGFIFGAVTWLRNLVVGESAPLRVVQDAVKLLGDGTIPSTMLILGANLTQGLRSSRVKPMIILALIIARYIALPAIGIVIVKAARGLGFLPLDPMYQFLLMVQYTLPPAMSISIMTQLFGLGQEECSVIMFWTYLAAALALALWYALFMWILST</sequence>
<evidence type="ECO:0000256" key="3">
    <source>
        <dbReference type="ARBA" id="ARBA00022692"/>
    </source>
</evidence>
<dbReference type="InterPro" id="IPR045033">
    <property type="entry name" value="PILS1/3/4/5/7"/>
</dbReference>
<evidence type="ECO:0000256" key="4">
    <source>
        <dbReference type="ARBA" id="ARBA00022824"/>
    </source>
</evidence>
<dbReference type="PANTHER" id="PTHR31651">
    <property type="match status" value="1"/>
</dbReference>
<comment type="similarity">
    <text evidence="9">Belongs to the auxin efflux carrier (TC 2.A.69.2) family.</text>
</comment>
<organism evidence="11 12">
    <name type="scientific">Citrullus colocynthis</name>
    <name type="common">colocynth</name>
    <dbReference type="NCBI Taxonomy" id="252529"/>
    <lineage>
        <taxon>Eukaryota</taxon>
        <taxon>Viridiplantae</taxon>
        <taxon>Streptophyta</taxon>
        <taxon>Embryophyta</taxon>
        <taxon>Tracheophyta</taxon>
        <taxon>Spermatophyta</taxon>
        <taxon>Magnoliopsida</taxon>
        <taxon>eudicotyledons</taxon>
        <taxon>Gunneridae</taxon>
        <taxon>Pentapetalae</taxon>
        <taxon>rosids</taxon>
        <taxon>fabids</taxon>
        <taxon>Cucurbitales</taxon>
        <taxon>Cucurbitaceae</taxon>
        <taxon>Benincaseae</taxon>
        <taxon>Citrullus</taxon>
    </lineage>
</organism>
<evidence type="ECO:0000256" key="7">
    <source>
        <dbReference type="ARBA" id="ARBA00023294"/>
    </source>
</evidence>
<evidence type="ECO:0000256" key="5">
    <source>
        <dbReference type="ARBA" id="ARBA00022989"/>
    </source>
</evidence>
<keyword evidence="4" id="KW-0256">Endoplasmic reticulum</keyword>
<accession>A0ABP0YNZ8</accession>
<feature type="transmembrane region" description="Helical" evidence="10">
    <location>
        <begin position="147"/>
        <end position="168"/>
    </location>
</feature>
<gene>
    <name evidence="11" type="ORF">CITCOLO1_LOCUS13426</name>
</gene>
<feature type="transmembrane region" description="Helical" evidence="10">
    <location>
        <begin position="72"/>
        <end position="94"/>
    </location>
</feature>
<proteinExistence type="inferred from homology"/>
<keyword evidence="7" id="KW-0927">Auxin signaling pathway</keyword>
<evidence type="ECO:0000313" key="11">
    <source>
        <dbReference type="EMBL" id="CAK9321355.1"/>
    </source>
</evidence>
<feature type="transmembrane region" description="Helical" evidence="10">
    <location>
        <begin position="360"/>
        <end position="383"/>
    </location>
</feature>
<evidence type="ECO:0000256" key="2">
    <source>
        <dbReference type="ARBA" id="ARBA00022448"/>
    </source>
</evidence>
<dbReference type="PANTHER" id="PTHR31651:SF3">
    <property type="entry name" value="PROTEIN PIN-LIKES 7"/>
    <property type="match status" value="1"/>
</dbReference>
<keyword evidence="6 10" id="KW-0472">Membrane</keyword>
<feature type="transmembrane region" description="Helical" evidence="10">
    <location>
        <begin position="395"/>
        <end position="416"/>
    </location>
</feature>
<feature type="transmembrane region" description="Helical" evidence="10">
    <location>
        <begin position="325"/>
        <end position="348"/>
    </location>
</feature>
<keyword evidence="5 10" id="KW-1133">Transmembrane helix</keyword>
<dbReference type="EMBL" id="OZ021739">
    <property type="protein sequence ID" value="CAK9321355.1"/>
    <property type="molecule type" value="Genomic_DNA"/>
</dbReference>